<feature type="non-terminal residue" evidence="2">
    <location>
        <position position="82"/>
    </location>
</feature>
<accession>A0AA38FX00</accession>
<organism evidence="2 3">
    <name type="scientific">Taxus chinensis</name>
    <name type="common">Chinese yew</name>
    <name type="synonym">Taxus wallichiana var. chinensis</name>
    <dbReference type="NCBI Taxonomy" id="29808"/>
    <lineage>
        <taxon>Eukaryota</taxon>
        <taxon>Viridiplantae</taxon>
        <taxon>Streptophyta</taxon>
        <taxon>Embryophyta</taxon>
        <taxon>Tracheophyta</taxon>
        <taxon>Spermatophyta</taxon>
        <taxon>Pinopsida</taxon>
        <taxon>Pinidae</taxon>
        <taxon>Conifers II</taxon>
        <taxon>Cupressales</taxon>
        <taxon>Taxaceae</taxon>
        <taxon>Taxus</taxon>
    </lineage>
</organism>
<keyword evidence="3" id="KW-1185">Reference proteome</keyword>
<name>A0AA38FX00_TAXCH</name>
<feature type="domain" description="Alpha/beta hydrolase fold-3" evidence="1">
    <location>
        <begin position="23"/>
        <end position="81"/>
    </location>
</feature>
<dbReference type="EMBL" id="JAHRHJ020000006">
    <property type="protein sequence ID" value="KAH9312242.1"/>
    <property type="molecule type" value="Genomic_DNA"/>
</dbReference>
<comment type="caution">
    <text evidence="2">The sequence shown here is derived from an EMBL/GenBank/DDBJ whole genome shotgun (WGS) entry which is preliminary data.</text>
</comment>
<dbReference type="Proteomes" id="UP000824469">
    <property type="component" value="Unassembled WGS sequence"/>
</dbReference>
<evidence type="ECO:0000313" key="3">
    <source>
        <dbReference type="Proteomes" id="UP000824469"/>
    </source>
</evidence>
<dbReference type="Gene3D" id="3.40.50.1820">
    <property type="entry name" value="alpha/beta hydrolase"/>
    <property type="match status" value="1"/>
</dbReference>
<gene>
    <name evidence="2" type="ORF">KI387_027277</name>
</gene>
<dbReference type="GO" id="GO:0016787">
    <property type="term" value="F:hydrolase activity"/>
    <property type="evidence" value="ECO:0007669"/>
    <property type="project" value="InterPro"/>
</dbReference>
<proteinExistence type="predicted"/>
<reference evidence="2 3" key="1">
    <citation type="journal article" date="2021" name="Nat. Plants">
        <title>The Taxus genome provides insights into paclitaxel biosynthesis.</title>
        <authorList>
            <person name="Xiong X."/>
            <person name="Gou J."/>
            <person name="Liao Q."/>
            <person name="Li Y."/>
            <person name="Zhou Q."/>
            <person name="Bi G."/>
            <person name="Li C."/>
            <person name="Du R."/>
            <person name="Wang X."/>
            <person name="Sun T."/>
            <person name="Guo L."/>
            <person name="Liang H."/>
            <person name="Lu P."/>
            <person name="Wu Y."/>
            <person name="Zhang Z."/>
            <person name="Ro D.K."/>
            <person name="Shang Y."/>
            <person name="Huang S."/>
            <person name="Yan J."/>
        </authorList>
    </citation>
    <scope>NUCLEOTIDE SEQUENCE [LARGE SCALE GENOMIC DNA]</scope>
    <source>
        <strain evidence="2">Ta-2019</strain>
    </source>
</reference>
<evidence type="ECO:0000259" key="1">
    <source>
        <dbReference type="Pfam" id="PF07859"/>
    </source>
</evidence>
<sequence>MVQPSFGGEVRTASEAESPEALKFSDMFRKMSLPIGVDRDHPFCNPAAPQLLPPTLLVVGGLDIRRDRQREYSRALVSQGKR</sequence>
<protein>
    <recommendedName>
        <fullName evidence="1">Alpha/beta hydrolase fold-3 domain-containing protein</fullName>
    </recommendedName>
</protein>
<dbReference type="InterPro" id="IPR013094">
    <property type="entry name" value="AB_hydrolase_3"/>
</dbReference>
<dbReference type="SUPFAM" id="SSF53474">
    <property type="entry name" value="alpha/beta-Hydrolases"/>
    <property type="match status" value="1"/>
</dbReference>
<dbReference type="AlphaFoldDB" id="A0AA38FX00"/>
<dbReference type="Pfam" id="PF07859">
    <property type="entry name" value="Abhydrolase_3"/>
    <property type="match status" value="1"/>
</dbReference>
<evidence type="ECO:0000313" key="2">
    <source>
        <dbReference type="EMBL" id="KAH9312242.1"/>
    </source>
</evidence>
<dbReference type="InterPro" id="IPR029058">
    <property type="entry name" value="AB_hydrolase_fold"/>
</dbReference>
<dbReference type="OMA" id="KCSHDAV"/>